<dbReference type="AlphaFoldDB" id="A0A9W7L734"/>
<dbReference type="PANTHER" id="PTHR45942">
    <property type="entry name" value="PROTEIN PHOSPATASE 3 REGULATORY SUBUNIT B ALPHA ISOFORM TYPE 1"/>
    <property type="match status" value="1"/>
</dbReference>
<feature type="region of interest" description="Disordered" evidence="4">
    <location>
        <begin position="329"/>
        <end position="367"/>
    </location>
</feature>
<dbReference type="PROSITE" id="PS00018">
    <property type="entry name" value="EF_HAND_1"/>
    <property type="match status" value="4"/>
</dbReference>
<name>A0A9W7L734_9STRA</name>
<sequence>MGACSSLPDTRETYSLSVVKFNNLNQFSSVLGISRSVISRLRASFRRLDHDKSGSISMAEFLVMLNIDTNKFTKRAFSLVDNDNDGEVDFYEFVAAVWNYCTLDWESLVRFSFDLFDIDGSGELEINEIEKLVCYVAGKKKVDGRMKKILGIMDDNKDGKVNFTEFTAYNRKFPSILFPAFNMQMKLRTKVLGVPFWEAKTIQMAALRAQKGITVKTVLDDIENKVVEERRAAQRAIKATTKPTVVAKKTPKRKAEDSKNKSDKRKTKKSALPPNHQYSQPEKITVGSKKTKKAKAKTARAELVDNEKDDDDYTLSTIGRILSPFSAKLKKKKERERERNRKKKMSSYGEDEDEENNAPKFTSNATVKTEIINFNVVNGDFVLRGSNMEKEAKKKQSKQALRPSSTDIRDVQRDMARKELDKKFKRNSKVTTVGQHYAKTKKSDKENAAPIFEEVPSPPPPPIHDSVENTWKKLSHQPQKRKPLEPRRPRPLDTPPNKKKANRIFSPFSPAAKKFAAAVMSPFSKKKKRGPKNKARNVKFAPEIATSINLPDSPTTMSIVDFR</sequence>
<dbReference type="OrthoDB" id="191686at2759"/>
<gene>
    <name evidence="6" type="ORF">TrCOL_g5045</name>
</gene>
<accession>A0A9W7L734</accession>
<dbReference type="Proteomes" id="UP001165065">
    <property type="component" value="Unassembled WGS sequence"/>
</dbReference>
<dbReference type="InterPro" id="IPR018247">
    <property type="entry name" value="EF_Hand_1_Ca_BS"/>
</dbReference>
<feature type="region of interest" description="Disordered" evidence="4">
    <location>
        <begin position="389"/>
        <end position="507"/>
    </location>
</feature>
<feature type="domain" description="EF-hand" evidence="5">
    <location>
        <begin position="36"/>
        <end position="71"/>
    </location>
</feature>
<evidence type="ECO:0000313" key="7">
    <source>
        <dbReference type="Proteomes" id="UP001165065"/>
    </source>
</evidence>
<dbReference type="PROSITE" id="PS50222">
    <property type="entry name" value="EF_HAND_2"/>
    <property type="match status" value="4"/>
</dbReference>
<evidence type="ECO:0000256" key="3">
    <source>
        <dbReference type="ARBA" id="ARBA00022837"/>
    </source>
</evidence>
<keyword evidence="3" id="KW-0106">Calcium</keyword>
<feature type="compositionally biased region" description="Low complexity" evidence="4">
    <location>
        <begin position="238"/>
        <end position="248"/>
    </location>
</feature>
<comment type="caution">
    <text evidence="6">The sequence shown here is derived from an EMBL/GenBank/DDBJ whole genome shotgun (WGS) entry which is preliminary data.</text>
</comment>
<feature type="compositionally biased region" description="Basic residues" evidence="4">
    <location>
        <begin position="329"/>
        <end position="345"/>
    </location>
</feature>
<reference evidence="7" key="1">
    <citation type="journal article" date="2023" name="Commun. Biol.">
        <title>Genome analysis of Parmales, the sister group of diatoms, reveals the evolutionary specialization of diatoms from phago-mixotrophs to photoautotrophs.</title>
        <authorList>
            <person name="Ban H."/>
            <person name="Sato S."/>
            <person name="Yoshikawa S."/>
            <person name="Yamada K."/>
            <person name="Nakamura Y."/>
            <person name="Ichinomiya M."/>
            <person name="Sato N."/>
            <person name="Blanc-Mathieu R."/>
            <person name="Endo H."/>
            <person name="Kuwata A."/>
            <person name="Ogata H."/>
        </authorList>
    </citation>
    <scope>NUCLEOTIDE SEQUENCE [LARGE SCALE GENOMIC DNA]</scope>
</reference>
<feature type="domain" description="EF-hand" evidence="5">
    <location>
        <begin position="74"/>
        <end position="103"/>
    </location>
</feature>
<dbReference type="SMART" id="SM00054">
    <property type="entry name" value="EFh"/>
    <property type="match status" value="4"/>
</dbReference>
<evidence type="ECO:0000256" key="1">
    <source>
        <dbReference type="ARBA" id="ARBA00022723"/>
    </source>
</evidence>
<dbReference type="GO" id="GO:0005509">
    <property type="term" value="F:calcium ion binding"/>
    <property type="evidence" value="ECO:0007669"/>
    <property type="project" value="InterPro"/>
</dbReference>
<feature type="region of interest" description="Disordered" evidence="4">
    <location>
        <begin position="238"/>
        <end position="301"/>
    </location>
</feature>
<dbReference type="InterPro" id="IPR011992">
    <property type="entry name" value="EF-hand-dom_pair"/>
</dbReference>
<dbReference type="CDD" id="cd00051">
    <property type="entry name" value="EFh"/>
    <property type="match status" value="1"/>
</dbReference>
<dbReference type="InterPro" id="IPR002048">
    <property type="entry name" value="EF_hand_dom"/>
</dbReference>
<organism evidence="6 7">
    <name type="scientific">Triparma columacea</name>
    <dbReference type="NCBI Taxonomy" id="722753"/>
    <lineage>
        <taxon>Eukaryota</taxon>
        <taxon>Sar</taxon>
        <taxon>Stramenopiles</taxon>
        <taxon>Ochrophyta</taxon>
        <taxon>Bolidophyceae</taxon>
        <taxon>Parmales</taxon>
        <taxon>Triparmaceae</taxon>
        <taxon>Triparma</taxon>
    </lineage>
</organism>
<feature type="compositionally biased region" description="Basic and acidic residues" evidence="4">
    <location>
        <begin position="407"/>
        <end position="422"/>
    </location>
</feature>
<proteinExistence type="predicted"/>
<dbReference type="Pfam" id="PF13499">
    <property type="entry name" value="EF-hand_7"/>
    <property type="match status" value="2"/>
</dbReference>
<dbReference type="Gene3D" id="1.10.238.10">
    <property type="entry name" value="EF-hand"/>
    <property type="match status" value="1"/>
</dbReference>
<evidence type="ECO:0000256" key="2">
    <source>
        <dbReference type="ARBA" id="ARBA00022737"/>
    </source>
</evidence>
<keyword evidence="7" id="KW-1185">Reference proteome</keyword>
<evidence type="ECO:0000313" key="6">
    <source>
        <dbReference type="EMBL" id="GMI34954.1"/>
    </source>
</evidence>
<keyword evidence="1" id="KW-0479">Metal-binding</keyword>
<dbReference type="SUPFAM" id="SSF47473">
    <property type="entry name" value="EF-hand"/>
    <property type="match status" value="1"/>
</dbReference>
<protein>
    <recommendedName>
        <fullName evidence="5">EF-hand domain-containing protein</fullName>
    </recommendedName>
</protein>
<feature type="compositionally biased region" description="Basic and acidic residues" evidence="4">
    <location>
        <begin position="482"/>
        <end position="491"/>
    </location>
</feature>
<dbReference type="EMBL" id="BRYA01000049">
    <property type="protein sequence ID" value="GMI34954.1"/>
    <property type="molecule type" value="Genomic_DNA"/>
</dbReference>
<feature type="domain" description="EF-hand" evidence="5">
    <location>
        <begin position="141"/>
        <end position="176"/>
    </location>
</feature>
<keyword evidence="2" id="KW-0677">Repeat</keyword>
<evidence type="ECO:0000256" key="4">
    <source>
        <dbReference type="SAM" id="MobiDB-lite"/>
    </source>
</evidence>
<feature type="domain" description="EF-hand" evidence="5">
    <location>
        <begin position="104"/>
        <end position="139"/>
    </location>
</feature>
<evidence type="ECO:0000259" key="5">
    <source>
        <dbReference type="PROSITE" id="PS50222"/>
    </source>
</evidence>
<feature type="compositionally biased region" description="Basic residues" evidence="4">
    <location>
        <begin position="289"/>
        <end position="298"/>
    </location>
</feature>